<evidence type="ECO:0000313" key="3">
    <source>
        <dbReference type="Proteomes" id="UP000272729"/>
    </source>
</evidence>
<dbReference type="AlphaFoldDB" id="A0A495XKX4"/>
<dbReference type="RefSeq" id="WP_246030080.1">
    <property type="nucleotide sequence ID" value="NZ_JBIUBA010000003.1"/>
</dbReference>
<dbReference type="Gene3D" id="3.10.450.50">
    <property type="match status" value="1"/>
</dbReference>
<dbReference type="Proteomes" id="UP000272729">
    <property type="component" value="Unassembled WGS sequence"/>
</dbReference>
<dbReference type="InterPro" id="IPR032710">
    <property type="entry name" value="NTF2-like_dom_sf"/>
</dbReference>
<sequence length="147" mass="15882">MSDRDEIVEVCTRMAVHADRREWDRLGEVFAPSVTLDYTSLNGGEPATLTPADIVGAWSGFLGAFDATQHLVANHLVTVTGDSAVCTASFQATHVLANRFGSPLWTLGGNYEFRLVRVEGAWRIAGVMMTVVWADGNKDLLALAAQS</sequence>
<dbReference type="EMBL" id="RBXR01000001">
    <property type="protein sequence ID" value="RKT74309.1"/>
    <property type="molecule type" value="Genomic_DNA"/>
</dbReference>
<keyword evidence="3" id="KW-1185">Reference proteome</keyword>
<evidence type="ECO:0000313" key="2">
    <source>
        <dbReference type="EMBL" id="RKT74309.1"/>
    </source>
</evidence>
<name>A0A495XKX4_9PSEU</name>
<gene>
    <name evidence="2" type="ORF">DFJ66_7653</name>
</gene>
<dbReference type="CDD" id="cd00531">
    <property type="entry name" value="NTF2_like"/>
    <property type="match status" value="1"/>
</dbReference>
<accession>A0A495XKX4</accession>
<dbReference type="SUPFAM" id="SSF54427">
    <property type="entry name" value="NTF2-like"/>
    <property type="match status" value="1"/>
</dbReference>
<comment type="caution">
    <text evidence="2">The sequence shown here is derived from an EMBL/GenBank/DDBJ whole genome shotgun (WGS) entry which is preliminary data.</text>
</comment>
<reference evidence="2 3" key="1">
    <citation type="submission" date="2018-10" db="EMBL/GenBank/DDBJ databases">
        <title>Sequencing the genomes of 1000 actinobacteria strains.</title>
        <authorList>
            <person name="Klenk H.-P."/>
        </authorList>
    </citation>
    <scope>NUCLEOTIDE SEQUENCE [LARGE SCALE GENOMIC DNA]</scope>
    <source>
        <strain evidence="2 3">DSM 43911</strain>
    </source>
</reference>
<dbReference type="InterPro" id="IPR037401">
    <property type="entry name" value="SnoaL-like"/>
</dbReference>
<feature type="domain" description="SnoaL-like" evidence="1">
    <location>
        <begin position="2"/>
        <end position="125"/>
    </location>
</feature>
<organism evidence="2 3">
    <name type="scientific">Saccharothrix variisporea</name>
    <dbReference type="NCBI Taxonomy" id="543527"/>
    <lineage>
        <taxon>Bacteria</taxon>
        <taxon>Bacillati</taxon>
        <taxon>Actinomycetota</taxon>
        <taxon>Actinomycetes</taxon>
        <taxon>Pseudonocardiales</taxon>
        <taxon>Pseudonocardiaceae</taxon>
        <taxon>Saccharothrix</taxon>
    </lineage>
</organism>
<dbReference type="Pfam" id="PF13577">
    <property type="entry name" value="SnoaL_4"/>
    <property type="match status" value="1"/>
</dbReference>
<evidence type="ECO:0000259" key="1">
    <source>
        <dbReference type="Pfam" id="PF13577"/>
    </source>
</evidence>
<proteinExistence type="predicted"/>
<protein>
    <submittedName>
        <fullName evidence="2">SnoaL-like protein</fullName>
    </submittedName>
</protein>